<name>A0A1G7GIC2_9FLAO</name>
<dbReference type="RefSeq" id="WP_093144209.1">
    <property type="nucleotide sequence ID" value="NZ_BMWO01000003.1"/>
</dbReference>
<sequence length="167" mass="19489">MKFIKLAFLPLLFLVITGATAHKFYVSITKIEYVAEKESIQIITQLFVDDIEQTLRKRYRKDVSLGTKKETEADAKLLKEYILQKLTIKVNGKPVVLHYLGKEYENDLVKSYIEITGIKEFKEIEVENKVLMDVFEEQQNIIHLKSKDHRRSLILDSDNPKGLLNFD</sequence>
<dbReference type="InterPro" id="IPR046525">
    <property type="entry name" value="DUF6702"/>
</dbReference>
<evidence type="ECO:0000313" key="2">
    <source>
        <dbReference type="EMBL" id="SDE87912.1"/>
    </source>
</evidence>
<organism evidence="2 3">
    <name type="scientific">Ulvibacter litoralis</name>
    <dbReference type="NCBI Taxonomy" id="227084"/>
    <lineage>
        <taxon>Bacteria</taxon>
        <taxon>Pseudomonadati</taxon>
        <taxon>Bacteroidota</taxon>
        <taxon>Flavobacteriia</taxon>
        <taxon>Flavobacteriales</taxon>
        <taxon>Flavobacteriaceae</taxon>
        <taxon>Ulvibacter</taxon>
    </lineage>
</organism>
<protein>
    <recommendedName>
        <fullName evidence="4">Peptidase E</fullName>
    </recommendedName>
</protein>
<dbReference type="Proteomes" id="UP000199321">
    <property type="component" value="Unassembled WGS sequence"/>
</dbReference>
<evidence type="ECO:0000313" key="3">
    <source>
        <dbReference type="Proteomes" id="UP000199321"/>
    </source>
</evidence>
<keyword evidence="3" id="KW-1185">Reference proteome</keyword>
<reference evidence="2 3" key="1">
    <citation type="submission" date="2016-10" db="EMBL/GenBank/DDBJ databases">
        <authorList>
            <person name="de Groot N.N."/>
        </authorList>
    </citation>
    <scope>NUCLEOTIDE SEQUENCE [LARGE SCALE GENOMIC DNA]</scope>
    <source>
        <strain evidence="2 3">DSM 16195</strain>
    </source>
</reference>
<keyword evidence="1" id="KW-0732">Signal</keyword>
<accession>A0A1G7GIC2</accession>
<proteinExistence type="predicted"/>
<dbReference type="STRING" id="227084.SAMN05421855_103158"/>
<dbReference type="Pfam" id="PF20420">
    <property type="entry name" value="DUF6702"/>
    <property type="match status" value="1"/>
</dbReference>
<dbReference type="OrthoDB" id="5735516at2"/>
<feature type="signal peptide" evidence="1">
    <location>
        <begin position="1"/>
        <end position="21"/>
    </location>
</feature>
<gene>
    <name evidence="2" type="ORF">SAMN05421855_103158</name>
</gene>
<evidence type="ECO:0008006" key="4">
    <source>
        <dbReference type="Google" id="ProtNLM"/>
    </source>
</evidence>
<dbReference type="AlphaFoldDB" id="A0A1G7GIC2"/>
<evidence type="ECO:0000256" key="1">
    <source>
        <dbReference type="SAM" id="SignalP"/>
    </source>
</evidence>
<dbReference type="EMBL" id="FNBA01000003">
    <property type="protein sequence ID" value="SDE87912.1"/>
    <property type="molecule type" value="Genomic_DNA"/>
</dbReference>
<feature type="chain" id="PRO_5011660707" description="Peptidase E" evidence="1">
    <location>
        <begin position="22"/>
        <end position="167"/>
    </location>
</feature>